<protein>
    <recommendedName>
        <fullName evidence="3">Peroxiredoxin</fullName>
    </recommendedName>
</protein>
<organism evidence="1 2">
    <name type="scientific">Oceanidesulfovibrio indonesiensis</name>
    <dbReference type="NCBI Taxonomy" id="54767"/>
    <lineage>
        <taxon>Bacteria</taxon>
        <taxon>Pseudomonadati</taxon>
        <taxon>Thermodesulfobacteriota</taxon>
        <taxon>Desulfovibrionia</taxon>
        <taxon>Desulfovibrionales</taxon>
        <taxon>Desulfovibrionaceae</taxon>
        <taxon>Oceanidesulfovibrio</taxon>
    </lineage>
</organism>
<dbReference type="SUPFAM" id="SSF75169">
    <property type="entry name" value="DsrEFH-like"/>
    <property type="match status" value="1"/>
</dbReference>
<dbReference type="Proteomes" id="UP000448292">
    <property type="component" value="Unassembled WGS sequence"/>
</dbReference>
<reference evidence="1 2" key="1">
    <citation type="submission" date="2018-06" db="EMBL/GenBank/DDBJ databases">
        <title>Complete genome of Desulfovibrio indonesiensis P37SLT.</title>
        <authorList>
            <person name="Crispim J.S."/>
            <person name="Vidigal P.M.P."/>
            <person name="Silva L.C.F."/>
            <person name="Laguardia C.N."/>
            <person name="Araujo L.C."/>
            <person name="Dias R.S."/>
            <person name="Sousa M.P."/>
            <person name="Paula S.O."/>
            <person name="Silva C."/>
        </authorList>
    </citation>
    <scope>NUCLEOTIDE SEQUENCE [LARGE SCALE GENOMIC DNA]</scope>
    <source>
        <strain evidence="1 2">P37SLT</strain>
    </source>
</reference>
<proteinExistence type="predicted"/>
<gene>
    <name evidence="1" type="ORF">DPQ33_12265</name>
</gene>
<dbReference type="EMBL" id="QMIE01000011">
    <property type="protein sequence ID" value="TVM16390.1"/>
    <property type="molecule type" value="Genomic_DNA"/>
</dbReference>
<name>A0A7M3MD03_9BACT</name>
<dbReference type="OrthoDB" id="9812053at2"/>
<comment type="caution">
    <text evidence="1">The sequence shown here is derived from an EMBL/GenBank/DDBJ whole genome shotgun (WGS) entry which is preliminary data.</text>
</comment>
<keyword evidence="2" id="KW-1185">Reference proteome</keyword>
<dbReference type="Gene3D" id="3.40.1260.10">
    <property type="entry name" value="DsrEFH-like"/>
    <property type="match status" value="1"/>
</dbReference>
<dbReference type="RefSeq" id="WP_144303512.1">
    <property type="nucleotide sequence ID" value="NZ_QMIE01000011.1"/>
</dbReference>
<dbReference type="Pfam" id="PF02635">
    <property type="entry name" value="DsrE"/>
    <property type="match status" value="1"/>
</dbReference>
<evidence type="ECO:0000313" key="1">
    <source>
        <dbReference type="EMBL" id="TVM16390.1"/>
    </source>
</evidence>
<dbReference type="AlphaFoldDB" id="A0A7M3MD03"/>
<dbReference type="InterPro" id="IPR027396">
    <property type="entry name" value="DsrEFH-like"/>
</dbReference>
<accession>A0A7M3MD03</accession>
<evidence type="ECO:0008006" key="3">
    <source>
        <dbReference type="Google" id="ProtNLM"/>
    </source>
</evidence>
<dbReference type="InterPro" id="IPR003787">
    <property type="entry name" value="Sulphur_relay_DsrE/F-like"/>
</dbReference>
<sequence>MTNYLFMLSCSKDDDRVRRCLRLAKLAVLKGRDVHLFLTDDAVTLAKRMSPRVFETLPEPPRDEIDKLIEFLRKARITIHLEKRSVRDKLAPQSPLPEGATLCAEARLIDMAENARVFSF</sequence>
<evidence type="ECO:0000313" key="2">
    <source>
        <dbReference type="Proteomes" id="UP000448292"/>
    </source>
</evidence>